<dbReference type="EMBL" id="SMAO01000006">
    <property type="protein sequence ID" value="TCT20309.1"/>
    <property type="molecule type" value="Genomic_DNA"/>
</dbReference>
<dbReference type="Pfam" id="PF13231">
    <property type="entry name" value="PMT_2"/>
    <property type="match status" value="1"/>
</dbReference>
<dbReference type="GO" id="GO:0005886">
    <property type="term" value="C:plasma membrane"/>
    <property type="evidence" value="ECO:0007669"/>
    <property type="project" value="UniProtKB-SubCell"/>
</dbReference>
<protein>
    <submittedName>
        <fullName evidence="11">Putative membrane protein</fullName>
    </submittedName>
</protein>
<feature type="transmembrane region" description="Helical" evidence="9">
    <location>
        <begin position="378"/>
        <end position="399"/>
    </location>
</feature>
<keyword evidence="4" id="KW-0808">Transferase</keyword>
<comment type="caution">
    <text evidence="11">The sequence shown here is derived from an EMBL/GenBank/DDBJ whole genome shotgun (WGS) entry which is preliminary data.</text>
</comment>
<accession>A0A4R3N127</accession>
<feature type="transmembrane region" description="Helical" evidence="9">
    <location>
        <begin position="255"/>
        <end position="274"/>
    </location>
</feature>
<evidence type="ECO:0000256" key="7">
    <source>
        <dbReference type="ARBA" id="ARBA00023136"/>
    </source>
</evidence>
<keyword evidence="2" id="KW-1003">Cell membrane</keyword>
<evidence type="ECO:0000256" key="5">
    <source>
        <dbReference type="ARBA" id="ARBA00022692"/>
    </source>
</evidence>
<feature type="transmembrane region" description="Helical" evidence="9">
    <location>
        <begin position="158"/>
        <end position="174"/>
    </location>
</feature>
<dbReference type="PANTHER" id="PTHR33908:SF11">
    <property type="entry name" value="MEMBRANE PROTEIN"/>
    <property type="match status" value="1"/>
</dbReference>
<feature type="region of interest" description="Disordered" evidence="8">
    <location>
        <begin position="532"/>
        <end position="572"/>
    </location>
</feature>
<name>A0A4R3N127_9GAMM</name>
<reference evidence="11 12" key="1">
    <citation type="submission" date="2019-03" db="EMBL/GenBank/DDBJ databases">
        <title>Genomic Encyclopedia of Type Strains, Phase IV (KMG-IV): sequencing the most valuable type-strain genomes for metagenomic binning, comparative biology and taxonomic classification.</title>
        <authorList>
            <person name="Goeker M."/>
        </authorList>
    </citation>
    <scope>NUCLEOTIDE SEQUENCE [LARGE SCALE GENOMIC DNA]</scope>
    <source>
        <strain evidence="11 12">DSM 13587</strain>
    </source>
</reference>
<feature type="compositionally biased region" description="Basic and acidic residues" evidence="8">
    <location>
        <begin position="560"/>
        <end position="572"/>
    </location>
</feature>
<evidence type="ECO:0000313" key="11">
    <source>
        <dbReference type="EMBL" id="TCT20309.1"/>
    </source>
</evidence>
<dbReference type="RefSeq" id="WP_132977701.1">
    <property type="nucleotide sequence ID" value="NZ_SMAO01000006.1"/>
</dbReference>
<organism evidence="11 12">
    <name type="scientific">Thiobaca trueperi</name>
    <dbReference type="NCBI Taxonomy" id="127458"/>
    <lineage>
        <taxon>Bacteria</taxon>
        <taxon>Pseudomonadati</taxon>
        <taxon>Pseudomonadota</taxon>
        <taxon>Gammaproteobacteria</taxon>
        <taxon>Chromatiales</taxon>
        <taxon>Chromatiaceae</taxon>
        <taxon>Thiobaca</taxon>
    </lineage>
</organism>
<feature type="transmembrane region" description="Helical" evidence="9">
    <location>
        <begin position="127"/>
        <end position="146"/>
    </location>
</feature>
<keyword evidence="6 9" id="KW-1133">Transmembrane helix</keyword>
<proteinExistence type="predicted"/>
<feature type="transmembrane region" description="Helical" evidence="9">
    <location>
        <begin position="344"/>
        <end position="366"/>
    </location>
</feature>
<feature type="transmembrane region" description="Helical" evidence="9">
    <location>
        <begin position="320"/>
        <end position="338"/>
    </location>
</feature>
<evidence type="ECO:0000313" key="12">
    <source>
        <dbReference type="Proteomes" id="UP000295717"/>
    </source>
</evidence>
<dbReference type="InterPro" id="IPR050297">
    <property type="entry name" value="LipidA_mod_glycosyltrf_83"/>
</dbReference>
<keyword evidence="12" id="KW-1185">Reference proteome</keyword>
<evidence type="ECO:0000256" key="2">
    <source>
        <dbReference type="ARBA" id="ARBA00022475"/>
    </source>
</evidence>
<keyword evidence="3" id="KW-0328">Glycosyltransferase</keyword>
<dbReference type="OrthoDB" id="495800at2"/>
<keyword evidence="7 9" id="KW-0472">Membrane</keyword>
<evidence type="ECO:0000256" key="4">
    <source>
        <dbReference type="ARBA" id="ARBA00022679"/>
    </source>
</evidence>
<feature type="domain" description="Glycosyltransferase RgtA/B/C/D-like" evidence="10">
    <location>
        <begin position="106"/>
        <end position="271"/>
    </location>
</feature>
<evidence type="ECO:0000259" key="10">
    <source>
        <dbReference type="Pfam" id="PF13231"/>
    </source>
</evidence>
<dbReference type="InterPro" id="IPR038731">
    <property type="entry name" value="RgtA/B/C-like"/>
</dbReference>
<evidence type="ECO:0000256" key="3">
    <source>
        <dbReference type="ARBA" id="ARBA00022676"/>
    </source>
</evidence>
<comment type="subcellular location">
    <subcellularLocation>
        <location evidence="1">Cell membrane</location>
        <topology evidence="1">Multi-pass membrane protein</topology>
    </subcellularLocation>
</comment>
<keyword evidence="5 9" id="KW-0812">Transmembrane</keyword>
<feature type="transmembrane region" description="Helical" evidence="9">
    <location>
        <begin position="180"/>
        <end position="199"/>
    </location>
</feature>
<dbReference type="PANTHER" id="PTHR33908">
    <property type="entry name" value="MANNOSYLTRANSFERASE YKCB-RELATED"/>
    <property type="match status" value="1"/>
</dbReference>
<sequence>MLSPLAPAGVAGYPPLLFVAPRLLTLLTLVILGAGAARLLGLDHLLVWHDEVFTLIRVFGYQHGEVQAALFSGQILTPADLLRFQQPDPAHTWLDTFRALAEHPEHAPLYYLLARLATALPLDPVTAVRGVSAIFGVLLIPAVYWLTRELGARGLTPWIAAALVACSPLQLLYAQEARQYALWLLLLVAASAALTRALRRETRADWWLYAVFITLGLYSHLLFALMLPVHALYALRVRFDGSNQPGQFVRLVRRWSLAVGVALLLFSPWLWVIATQPDRIGDITSWMRHPVGLDDLFASWVRHLTHTFVDLSHEPSQQPLPGSGLLLIPLAWAIWLFIRQAPRPAVWLLLLTALVYLGIVLGPDLLQGGSRSRQVRYALPTLLAVQIMVAWVIGTAIAAESGALARRLGLGVLALLLGLGGLSQLAIQRADTWPTKQFSTRNGEIARIANTANTLIIASDGAVAIGEAISLAYRLAPQIRIWGEPQNRPFMLPEGFADCIALTPSDRVQAALGSTQTLTALAGTWQWFAVSGPQADPAQTPPPAAAADTSTTPVITRPTDSPRESAHGEASQ</sequence>
<feature type="transmembrane region" description="Helical" evidence="9">
    <location>
        <begin position="206"/>
        <end position="235"/>
    </location>
</feature>
<gene>
    <name evidence="11" type="ORF">EDC35_106238</name>
</gene>
<dbReference type="AlphaFoldDB" id="A0A4R3N127"/>
<evidence type="ECO:0000256" key="9">
    <source>
        <dbReference type="SAM" id="Phobius"/>
    </source>
</evidence>
<evidence type="ECO:0000256" key="6">
    <source>
        <dbReference type="ARBA" id="ARBA00022989"/>
    </source>
</evidence>
<feature type="transmembrane region" description="Helical" evidence="9">
    <location>
        <begin position="405"/>
        <end position="427"/>
    </location>
</feature>
<dbReference type="GO" id="GO:0016763">
    <property type="term" value="F:pentosyltransferase activity"/>
    <property type="evidence" value="ECO:0007669"/>
    <property type="project" value="TreeGrafter"/>
</dbReference>
<dbReference type="Proteomes" id="UP000295717">
    <property type="component" value="Unassembled WGS sequence"/>
</dbReference>
<evidence type="ECO:0000256" key="8">
    <source>
        <dbReference type="SAM" id="MobiDB-lite"/>
    </source>
</evidence>
<feature type="transmembrane region" description="Helical" evidence="9">
    <location>
        <begin position="23"/>
        <end position="41"/>
    </location>
</feature>
<evidence type="ECO:0000256" key="1">
    <source>
        <dbReference type="ARBA" id="ARBA00004651"/>
    </source>
</evidence>
<dbReference type="GO" id="GO:0009103">
    <property type="term" value="P:lipopolysaccharide biosynthetic process"/>
    <property type="evidence" value="ECO:0007669"/>
    <property type="project" value="UniProtKB-ARBA"/>
</dbReference>